<dbReference type="InterPro" id="IPR028608">
    <property type="entry name" value="CIAO1/Cia1"/>
</dbReference>
<dbReference type="CDD" id="cd00200">
    <property type="entry name" value="WD40"/>
    <property type="match status" value="1"/>
</dbReference>
<comment type="caution">
    <text evidence="5">The sequence shown here is derived from an EMBL/GenBank/DDBJ whole genome shotgun (WGS) entry which is preliminary data.</text>
</comment>
<evidence type="ECO:0000256" key="1">
    <source>
        <dbReference type="ARBA" id="ARBA00022574"/>
    </source>
</evidence>
<dbReference type="PANTHER" id="PTHR19920:SF0">
    <property type="entry name" value="CYTOSOLIC IRON-SULFUR PROTEIN ASSEMBLY PROTEIN CIAO1-RELATED"/>
    <property type="match status" value="1"/>
</dbReference>
<dbReference type="PROSITE" id="PS50294">
    <property type="entry name" value="WD_REPEATS_REGION"/>
    <property type="match status" value="5"/>
</dbReference>
<dbReference type="Gene3D" id="2.130.10.10">
    <property type="entry name" value="YVTN repeat-like/Quinoprotein amine dehydrogenase"/>
    <property type="match status" value="1"/>
</dbReference>
<evidence type="ECO:0000256" key="3">
    <source>
        <dbReference type="HAMAP-Rule" id="MF_03037"/>
    </source>
</evidence>
<dbReference type="AlphaFoldDB" id="A0A0M0K069"/>
<reference evidence="6" key="1">
    <citation type="journal article" date="2015" name="PLoS Genet.">
        <title>Genome Sequence and Transcriptome Analyses of Chrysochromulina tobin: Metabolic Tools for Enhanced Algal Fitness in the Prominent Order Prymnesiales (Haptophyceae).</title>
        <authorList>
            <person name="Hovde B.T."/>
            <person name="Deodato C.R."/>
            <person name="Hunsperger H.M."/>
            <person name="Ryken S.A."/>
            <person name="Yost W."/>
            <person name="Jha R.K."/>
            <person name="Patterson J."/>
            <person name="Monnat R.J. Jr."/>
            <person name="Barlow S.B."/>
            <person name="Starkenburg S.R."/>
            <person name="Cattolico R.A."/>
        </authorList>
    </citation>
    <scope>NUCLEOTIDE SEQUENCE</scope>
    <source>
        <strain evidence="6">CCMP291</strain>
    </source>
</reference>
<evidence type="ECO:0000256" key="4">
    <source>
        <dbReference type="PROSITE-ProRule" id="PRU00221"/>
    </source>
</evidence>
<organism evidence="5 6">
    <name type="scientific">Chrysochromulina tobinii</name>
    <dbReference type="NCBI Taxonomy" id="1460289"/>
    <lineage>
        <taxon>Eukaryota</taxon>
        <taxon>Haptista</taxon>
        <taxon>Haptophyta</taxon>
        <taxon>Prymnesiophyceae</taxon>
        <taxon>Prymnesiales</taxon>
        <taxon>Chrysochromulinaceae</taxon>
        <taxon>Chrysochromulina</taxon>
    </lineage>
</organism>
<dbReference type="HAMAP" id="MF_03037">
    <property type="entry name" value="ciao1"/>
    <property type="match status" value="1"/>
</dbReference>
<protein>
    <recommendedName>
        <fullName evidence="3">Probable cytosolic iron-sulfur protein assembly protein CIAO1 homolog</fullName>
    </recommendedName>
</protein>
<proteinExistence type="inferred from homology"/>
<comment type="similarity">
    <text evidence="3">Belongs to the WD repeat CIA1 family.</text>
</comment>
<evidence type="ECO:0000313" key="5">
    <source>
        <dbReference type="EMBL" id="KOO32205.1"/>
    </source>
</evidence>
<dbReference type="Proteomes" id="UP000037460">
    <property type="component" value="Unassembled WGS sequence"/>
</dbReference>
<feature type="repeat" description="WD" evidence="4">
    <location>
        <begin position="172"/>
        <end position="203"/>
    </location>
</feature>
<dbReference type="Pfam" id="PF00400">
    <property type="entry name" value="WD40"/>
    <property type="match status" value="6"/>
</dbReference>
<name>A0A0M0K069_9EUKA</name>
<dbReference type="GO" id="GO:0016226">
    <property type="term" value="P:iron-sulfur cluster assembly"/>
    <property type="evidence" value="ECO:0007669"/>
    <property type="project" value="UniProtKB-UniRule"/>
</dbReference>
<feature type="repeat" description="WD" evidence="4">
    <location>
        <begin position="128"/>
        <end position="169"/>
    </location>
</feature>
<accession>A0A0M0K069</accession>
<dbReference type="OrthoDB" id="284782at2759"/>
<feature type="repeat" description="WD" evidence="4">
    <location>
        <begin position="84"/>
        <end position="120"/>
    </location>
</feature>
<feature type="repeat" description="WD" evidence="4">
    <location>
        <begin position="216"/>
        <end position="247"/>
    </location>
</feature>
<keyword evidence="1 4" id="KW-0853">WD repeat</keyword>
<dbReference type="GO" id="GO:0097361">
    <property type="term" value="C:cytosolic [4Fe-4S] assembly targeting complex"/>
    <property type="evidence" value="ECO:0007669"/>
    <property type="project" value="InterPro"/>
</dbReference>
<dbReference type="SMART" id="SM00320">
    <property type="entry name" value="WD40"/>
    <property type="match status" value="7"/>
</dbReference>
<evidence type="ECO:0000256" key="2">
    <source>
        <dbReference type="ARBA" id="ARBA00022737"/>
    </source>
</evidence>
<gene>
    <name evidence="5" type="ORF">Ctob_003232</name>
</gene>
<keyword evidence="2" id="KW-0677">Repeat</keyword>
<comment type="function">
    <text evidence="3">Essential component of the cytosolic iron-sulfur (Fe/S) protein assembly machinery. Required for the maturation of extramitochondrial Fe/S proteins.</text>
</comment>
<feature type="repeat" description="WD" evidence="4">
    <location>
        <begin position="322"/>
        <end position="366"/>
    </location>
</feature>
<keyword evidence="6" id="KW-1185">Reference proteome</keyword>
<dbReference type="SUPFAM" id="SSF50978">
    <property type="entry name" value="WD40 repeat-like"/>
    <property type="match status" value="1"/>
</dbReference>
<dbReference type="InterPro" id="IPR036322">
    <property type="entry name" value="WD40_repeat_dom_sf"/>
</dbReference>
<dbReference type="InterPro" id="IPR001680">
    <property type="entry name" value="WD40_rpt"/>
</dbReference>
<dbReference type="PROSITE" id="PS50082">
    <property type="entry name" value="WD_REPEATS_2"/>
    <property type="match status" value="6"/>
</dbReference>
<sequence length="366" mass="39274">MEGDAVAQSTEKAQPASQFIKLLGTLTGHAEPRVWHLAWDPRGDLLATCGEDRTIRLWALSAEALPAPTAAAMAAAWHCVAVLEDAHQRTIRWCEWSPNARYLATCSFDGMASVWEYNDGDFDCVASLEGHENEVKAVSWAASGTMLATCGRDRSVFIWEAEEEEYEVAAVLHSHAADVKAVAWHPQQEVLASASYDDTLKLYAPNDDDWRCFATLSAHQSTVWCLAFSPDGRGLVSCSDDRSVSLWRDLTGECGYVLAATAADVHERAVYAVSWAPEASGLGYIATASGDNAIGLLRAHFGSGTEGGNGGESQLELIGIQSDAHAGDVNSVSWRPTRPQAASTERAGWLASCGDDGAVKLWQAGS</sequence>
<dbReference type="InterPro" id="IPR015943">
    <property type="entry name" value="WD40/YVTN_repeat-like_dom_sf"/>
</dbReference>
<dbReference type="EMBL" id="JWZX01001827">
    <property type="protein sequence ID" value="KOO32205.1"/>
    <property type="molecule type" value="Genomic_DNA"/>
</dbReference>
<evidence type="ECO:0000313" key="6">
    <source>
        <dbReference type="Proteomes" id="UP000037460"/>
    </source>
</evidence>
<dbReference type="PANTHER" id="PTHR19920">
    <property type="entry name" value="WD40 PROTEIN CIAO1"/>
    <property type="match status" value="1"/>
</dbReference>
<feature type="repeat" description="WD" evidence="4">
    <location>
        <begin position="34"/>
        <end position="58"/>
    </location>
</feature>